<dbReference type="GO" id="GO:0003677">
    <property type="term" value="F:DNA binding"/>
    <property type="evidence" value="ECO:0007669"/>
    <property type="project" value="UniProtKB-KW"/>
</dbReference>
<evidence type="ECO:0000313" key="4">
    <source>
        <dbReference type="Proteomes" id="UP001529510"/>
    </source>
</evidence>
<dbReference type="Gene3D" id="1.10.150.130">
    <property type="match status" value="1"/>
</dbReference>
<sequence length="325" mass="36256">NSSPLGRPSVDGTGHAPGNGVQKEDGWGALCDGKPAFGHWLKEEFYLHINCLEMLGHHFLVRLDSLAVVSYINHQGGLSSKRFFILVEHILEWAQLSLHSLRAMDVLDRLNKGADMLSRSKMIWEIFGKAEVDLFASEDNSHCLIFYSKDRDALAYDWPYLLLYAFPLIIPDPTGNQANRGASTQGSLGDPLWKNQHWLSELTQRLVAAPWPNPLRQNLLSQAIWDGSLQEHVLNSILKTRALYTRHLYARKWSVFSAWCLNREDPSTSDLPVVLAFLLDKGRSLSTFKVHVASIAAFHDPIAGQSGGQEAESASPPHCLHGTCP</sequence>
<name>A0ABD0PTB7_CIRMR</name>
<keyword evidence="1" id="KW-0238">DNA-binding</keyword>
<evidence type="ECO:0000256" key="2">
    <source>
        <dbReference type="SAM" id="MobiDB-lite"/>
    </source>
</evidence>
<protein>
    <recommendedName>
        <fullName evidence="5">RNase H type-1 domain-containing protein</fullName>
    </recommendedName>
</protein>
<feature type="region of interest" description="Disordered" evidence="2">
    <location>
        <begin position="306"/>
        <end position="325"/>
    </location>
</feature>
<dbReference type="SUPFAM" id="SSF47823">
    <property type="entry name" value="lambda integrase-like, N-terminal domain"/>
    <property type="match status" value="1"/>
</dbReference>
<dbReference type="AlphaFoldDB" id="A0ABD0PTB7"/>
<proteinExistence type="predicted"/>
<feature type="region of interest" description="Disordered" evidence="2">
    <location>
        <begin position="1"/>
        <end position="21"/>
    </location>
</feature>
<reference evidence="3 4" key="1">
    <citation type="submission" date="2024-05" db="EMBL/GenBank/DDBJ databases">
        <title>Genome sequencing and assembly of Indian major carp, Cirrhinus mrigala (Hamilton, 1822).</title>
        <authorList>
            <person name="Mohindra V."/>
            <person name="Chowdhury L.M."/>
            <person name="Lal K."/>
            <person name="Jena J.K."/>
        </authorList>
    </citation>
    <scope>NUCLEOTIDE SEQUENCE [LARGE SCALE GENOMIC DNA]</scope>
    <source>
        <strain evidence="3">CM1030</strain>
        <tissue evidence="3">Blood</tissue>
    </source>
</reference>
<dbReference type="Proteomes" id="UP001529510">
    <property type="component" value="Unassembled WGS sequence"/>
</dbReference>
<gene>
    <name evidence="3" type="ORF">M9458_026178</name>
</gene>
<dbReference type="InterPro" id="IPR010998">
    <property type="entry name" value="Integrase_recombinase_N"/>
</dbReference>
<feature type="non-terminal residue" evidence="3">
    <location>
        <position position="325"/>
    </location>
</feature>
<keyword evidence="4" id="KW-1185">Reference proteome</keyword>
<dbReference type="CDD" id="cd09275">
    <property type="entry name" value="RNase_HI_RT_DIRS1"/>
    <property type="match status" value="1"/>
</dbReference>
<evidence type="ECO:0008006" key="5">
    <source>
        <dbReference type="Google" id="ProtNLM"/>
    </source>
</evidence>
<accession>A0ABD0PTB7</accession>
<feature type="non-terminal residue" evidence="3">
    <location>
        <position position="1"/>
    </location>
</feature>
<comment type="caution">
    <text evidence="3">The sequence shown here is derived from an EMBL/GenBank/DDBJ whole genome shotgun (WGS) entry which is preliminary data.</text>
</comment>
<organism evidence="3 4">
    <name type="scientific">Cirrhinus mrigala</name>
    <name type="common">Mrigala</name>
    <dbReference type="NCBI Taxonomy" id="683832"/>
    <lineage>
        <taxon>Eukaryota</taxon>
        <taxon>Metazoa</taxon>
        <taxon>Chordata</taxon>
        <taxon>Craniata</taxon>
        <taxon>Vertebrata</taxon>
        <taxon>Euteleostomi</taxon>
        <taxon>Actinopterygii</taxon>
        <taxon>Neopterygii</taxon>
        <taxon>Teleostei</taxon>
        <taxon>Ostariophysi</taxon>
        <taxon>Cypriniformes</taxon>
        <taxon>Cyprinidae</taxon>
        <taxon>Labeoninae</taxon>
        <taxon>Labeonini</taxon>
        <taxon>Cirrhinus</taxon>
    </lineage>
</organism>
<dbReference type="EMBL" id="JAMKFB020000013">
    <property type="protein sequence ID" value="KAL0177284.1"/>
    <property type="molecule type" value="Genomic_DNA"/>
</dbReference>
<evidence type="ECO:0000256" key="1">
    <source>
        <dbReference type="ARBA" id="ARBA00023125"/>
    </source>
</evidence>
<evidence type="ECO:0000313" key="3">
    <source>
        <dbReference type="EMBL" id="KAL0177284.1"/>
    </source>
</evidence>